<organism evidence="10 11">
    <name type="scientific">Marinobacter confluentis</name>
    <dbReference type="NCBI Taxonomy" id="1697557"/>
    <lineage>
        <taxon>Bacteria</taxon>
        <taxon>Pseudomonadati</taxon>
        <taxon>Pseudomonadota</taxon>
        <taxon>Gammaproteobacteria</taxon>
        <taxon>Pseudomonadales</taxon>
        <taxon>Marinobacteraceae</taxon>
        <taxon>Marinobacter</taxon>
    </lineage>
</organism>
<dbReference type="RefSeq" id="WP_135804035.1">
    <property type="nucleotide sequence ID" value="NZ_SRPF01000004.1"/>
</dbReference>
<keyword evidence="6 9" id="KW-1133">Transmembrane helix</keyword>
<dbReference type="EMBL" id="SRPF01000004">
    <property type="protein sequence ID" value="TGN38810.1"/>
    <property type="molecule type" value="Genomic_DNA"/>
</dbReference>
<evidence type="ECO:0000313" key="11">
    <source>
        <dbReference type="Proteomes" id="UP000298325"/>
    </source>
</evidence>
<evidence type="ECO:0000313" key="10">
    <source>
        <dbReference type="EMBL" id="TGN38810.1"/>
    </source>
</evidence>
<keyword evidence="4" id="KW-1003">Cell membrane</keyword>
<accession>A0A4Z1BVZ2</accession>
<dbReference type="InterPro" id="IPR009315">
    <property type="entry name" value="P_starv_induced_PsiE"/>
</dbReference>
<evidence type="ECO:0000256" key="8">
    <source>
        <dbReference type="SAM" id="MobiDB-lite"/>
    </source>
</evidence>
<feature type="transmembrane region" description="Helical" evidence="9">
    <location>
        <begin position="73"/>
        <end position="93"/>
    </location>
</feature>
<evidence type="ECO:0000256" key="9">
    <source>
        <dbReference type="SAM" id="Phobius"/>
    </source>
</evidence>
<evidence type="ECO:0000256" key="5">
    <source>
        <dbReference type="ARBA" id="ARBA00022692"/>
    </source>
</evidence>
<dbReference type="OrthoDB" id="9792470at2"/>
<feature type="transmembrane region" description="Helical" evidence="9">
    <location>
        <begin position="128"/>
        <end position="147"/>
    </location>
</feature>
<feature type="transmembrane region" description="Helical" evidence="9">
    <location>
        <begin position="99"/>
        <end position="116"/>
    </location>
</feature>
<dbReference type="GO" id="GO:0016036">
    <property type="term" value="P:cellular response to phosphate starvation"/>
    <property type="evidence" value="ECO:0007669"/>
    <property type="project" value="InterPro"/>
</dbReference>
<comment type="subcellular location">
    <subcellularLocation>
        <location evidence="1">Cell inner membrane</location>
        <topology evidence="1">Multi-pass membrane protein</topology>
    </subcellularLocation>
</comment>
<name>A0A4Z1BVZ2_9GAMM</name>
<dbReference type="AlphaFoldDB" id="A0A4Z1BVZ2"/>
<reference evidence="10 11" key="1">
    <citation type="submission" date="2019-04" db="EMBL/GenBank/DDBJ databases">
        <authorList>
            <person name="Park S."/>
            <person name="Yoon J.-H."/>
        </authorList>
    </citation>
    <scope>NUCLEOTIDE SEQUENCE [LARGE SCALE GENOMIC DNA]</scope>
    <source>
        <strain evidence="10 11">HJM-18</strain>
    </source>
</reference>
<keyword evidence="7 9" id="KW-0472">Membrane</keyword>
<evidence type="ECO:0000256" key="6">
    <source>
        <dbReference type="ARBA" id="ARBA00022989"/>
    </source>
</evidence>
<proteinExistence type="inferred from homology"/>
<dbReference type="GO" id="GO:0005886">
    <property type="term" value="C:plasma membrane"/>
    <property type="evidence" value="ECO:0007669"/>
    <property type="project" value="UniProtKB-SubCell"/>
</dbReference>
<dbReference type="PANTHER" id="PTHR37819:SF1">
    <property type="entry name" value="PROTEIN PSIE"/>
    <property type="match status" value="1"/>
</dbReference>
<dbReference type="Proteomes" id="UP000298325">
    <property type="component" value="Unassembled WGS sequence"/>
</dbReference>
<gene>
    <name evidence="10" type="ORF">E5Q11_13820</name>
</gene>
<feature type="compositionally biased region" description="Low complexity" evidence="8">
    <location>
        <begin position="1"/>
        <end position="14"/>
    </location>
</feature>
<keyword evidence="5 9" id="KW-0812">Transmembrane</keyword>
<evidence type="ECO:0000256" key="3">
    <source>
        <dbReference type="ARBA" id="ARBA00021903"/>
    </source>
</evidence>
<evidence type="ECO:0000256" key="2">
    <source>
        <dbReference type="ARBA" id="ARBA00005632"/>
    </source>
</evidence>
<comment type="caution">
    <text evidence="10">The sequence shown here is derived from an EMBL/GenBank/DDBJ whole genome shotgun (WGS) entry which is preliminary data.</text>
</comment>
<feature type="region of interest" description="Disordered" evidence="8">
    <location>
        <begin position="1"/>
        <end position="24"/>
    </location>
</feature>
<evidence type="ECO:0000256" key="7">
    <source>
        <dbReference type="ARBA" id="ARBA00023136"/>
    </source>
</evidence>
<dbReference type="PANTHER" id="PTHR37819">
    <property type="entry name" value="PROTEIN PSIE"/>
    <property type="match status" value="1"/>
</dbReference>
<keyword evidence="11" id="KW-1185">Reference proteome</keyword>
<comment type="similarity">
    <text evidence="2">Belongs to the PsiE family.</text>
</comment>
<dbReference type="InterPro" id="IPR020948">
    <property type="entry name" value="P_starv_induced_PsiE-like"/>
</dbReference>
<sequence>MSGSETDSSSTSQTHEANKKRHESPNISNRERVFVVGGFNVIQKLLLVVTGLLTLGAAGAEILGVYERGVIELADILLLFLYTEVVAMVIVSYTGQGSVFVYPIFIAMTALARLIVLQGKDMDPQNILFEAAAIVLLALSALIILRLPKH</sequence>
<evidence type="ECO:0000256" key="4">
    <source>
        <dbReference type="ARBA" id="ARBA00022475"/>
    </source>
</evidence>
<protein>
    <recommendedName>
        <fullName evidence="3">Protein PsiE</fullName>
    </recommendedName>
</protein>
<dbReference type="Pfam" id="PF06146">
    <property type="entry name" value="PsiE"/>
    <property type="match status" value="1"/>
</dbReference>
<evidence type="ECO:0000256" key="1">
    <source>
        <dbReference type="ARBA" id="ARBA00004429"/>
    </source>
</evidence>